<accession>A0AAE1D192</accession>
<comment type="caution">
    <text evidence="1">The sequence shown here is derived from an EMBL/GenBank/DDBJ whole genome shotgun (WGS) entry which is preliminary data.</text>
</comment>
<evidence type="ECO:0000313" key="2">
    <source>
        <dbReference type="Proteomes" id="UP001283361"/>
    </source>
</evidence>
<organism evidence="1 2">
    <name type="scientific">Elysia crispata</name>
    <name type="common">lettuce slug</name>
    <dbReference type="NCBI Taxonomy" id="231223"/>
    <lineage>
        <taxon>Eukaryota</taxon>
        <taxon>Metazoa</taxon>
        <taxon>Spiralia</taxon>
        <taxon>Lophotrochozoa</taxon>
        <taxon>Mollusca</taxon>
        <taxon>Gastropoda</taxon>
        <taxon>Heterobranchia</taxon>
        <taxon>Euthyneura</taxon>
        <taxon>Panpulmonata</taxon>
        <taxon>Sacoglossa</taxon>
        <taxon>Placobranchoidea</taxon>
        <taxon>Plakobranchidae</taxon>
        <taxon>Elysia</taxon>
    </lineage>
</organism>
<dbReference type="Proteomes" id="UP001283361">
    <property type="component" value="Unassembled WGS sequence"/>
</dbReference>
<reference evidence="1" key="1">
    <citation type="journal article" date="2023" name="G3 (Bethesda)">
        <title>A reference genome for the long-term kleptoplast-retaining sea slug Elysia crispata morphotype clarki.</title>
        <authorList>
            <person name="Eastman K.E."/>
            <person name="Pendleton A.L."/>
            <person name="Shaikh M.A."/>
            <person name="Suttiyut T."/>
            <person name="Ogas R."/>
            <person name="Tomko P."/>
            <person name="Gavelis G."/>
            <person name="Widhalm J.R."/>
            <person name="Wisecaver J.H."/>
        </authorList>
    </citation>
    <scope>NUCLEOTIDE SEQUENCE</scope>
    <source>
        <strain evidence="1">ECLA1</strain>
    </source>
</reference>
<proteinExistence type="predicted"/>
<sequence length="400" mass="44849">MTRSGQDVKPENVPALSVMKYRTCTLSSRLCFIFRLTRSQLCRNRSETETVTRGYQRLRWTWPARLPATPSPSPLRVTHIGHSGYQHCIQSSSPDLACQITCYTESLTTQGNIYRSLWLSTLYTIFVTGPGLPDYLLHRVPHHSGTWPARLPATPSPSPLRVTYIGHSGYQHCIQSSSQDLACQITCYTESLTTQGNIYRSLWLSTLYTIFVTGPGLPDYPLHRVPHHSGTWPARLPATQSPSPLRVTYIGHSGYQHCIQSSSQDLACQITCYTVSLATQGDTYRSLWLSTMYTIFVTGPGLPDYLLHRVPHHSGTWPARLPATPSPSPLRVTYIDHSGYQQCIQSSSQDLACQITRYIESLTTQGDTYRSLWLSTLYTTCFTGPGLPNYPLHLVPHHTG</sequence>
<dbReference type="AlphaFoldDB" id="A0AAE1D192"/>
<name>A0AAE1D192_9GAST</name>
<protein>
    <submittedName>
        <fullName evidence="1">Uncharacterized protein</fullName>
    </submittedName>
</protein>
<evidence type="ECO:0000313" key="1">
    <source>
        <dbReference type="EMBL" id="KAK3751399.1"/>
    </source>
</evidence>
<dbReference type="EMBL" id="JAWDGP010005821">
    <property type="protein sequence ID" value="KAK3751399.1"/>
    <property type="molecule type" value="Genomic_DNA"/>
</dbReference>
<gene>
    <name evidence="1" type="ORF">RRG08_008549</name>
</gene>
<keyword evidence="2" id="KW-1185">Reference proteome</keyword>